<dbReference type="RefSeq" id="WP_060822334.1">
    <property type="nucleotide sequence ID" value="NZ_LNJQ01000001.1"/>
</dbReference>
<gene>
    <name evidence="2" type="ORF">WS72_09285</name>
</gene>
<accession>A0ABR5TIK5</accession>
<evidence type="ECO:0000313" key="3">
    <source>
        <dbReference type="Proteomes" id="UP000070255"/>
    </source>
</evidence>
<dbReference type="Proteomes" id="UP000070255">
    <property type="component" value="Unassembled WGS sequence"/>
</dbReference>
<dbReference type="EMBL" id="LNJQ01000001">
    <property type="protein sequence ID" value="KWZ44807.1"/>
    <property type="molecule type" value="Genomic_DNA"/>
</dbReference>
<protein>
    <submittedName>
        <fullName evidence="2">Uncharacterized protein</fullName>
    </submittedName>
</protein>
<feature type="region of interest" description="Disordered" evidence="1">
    <location>
        <begin position="67"/>
        <end position="91"/>
    </location>
</feature>
<evidence type="ECO:0000256" key="1">
    <source>
        <dbReference type="SAM" id="MobiDB-lite"/>
    </source>
</evidence>
<sequence>MLHIELKERIETTFDATRVASVTLRRDALDVSLANGVELTLRIAGPHEYAIAWRWGDAEMRIDTAPRPAGVDARAPSDAAHPNHLHTPDGRVVADPVTEIGAEPWRNVRVLIERLADAPLLGHEPPSAHGSSDARAVTS</sequence>
<organism evidence="2 3">
    <name type="scientific">Burkholderia savannae</name>
    <dbReference type="NCBI Taxonomy" id="1637837"/>
    <lineage>
        <taxon>Bacteria</taxon>
        <taxon>Pseudomonadati</taxon>
        <taxon>Pseudomonadota</taxon>
        <taxon>Betaproteobacteria</taxon>
        <taxon>Burkholderiales</taxon>
        <taxon>Burkholderiaceae</taxon>
        <taxon>Burkholderia</taxon>
        <taxon>pseudomallei group</taxon>
    </lineage>
</organism>
<comment type="caution">
    <text evidence="2">The sequence shown here is derived from an EMBL/GenBank/DDBJ whole genome shotgun (WGS) entry which is preliminary data.</text>
</comment>
<proteinExistence type="predicted"/>
<evidence type="ECO:0000313" key="2">
    <source>
        <dbReference type="EMBL" id="KWZ44807.1"/>
    </source>
</evidence>
<feature type="region of interest" description="Disordered" evidence="1">
    <location>
        <begin position="120"/>
        <end position="139"/>
    </location>
</feature>
<reference evidence="2 3" key="1">
    <citation type="submission" date="2015-11" db="EMBL/GenBank/DDBJ databases">
        <authorList>
            <person name="Sahl J."/>
            <person name="Wagner D."/>
            <person name="Keim P."/>
        </authorList>
    </citation>
    <scope>NUCLEOTIDE SEQUENCE [LARGE SCALE GENOMIC DNA]</scope>
    <source>
        <strain evidence="2 3">BDU18</strain>
    </source>
</reference>
<keyword evidence="3" id="KW-1185">Reference proteome</keyword>
<name>A0ABR5TIK5_9BURK</name>